<gene>
    <name evidence="2" type="ORF">E6K73_06610</name>
</gene>
<proteinExistence type="predicted"/>
<comment type="caution">
    <text evidence="2">The sequence shown here is derived from an EMBL/GenBank/DDBJ whole genome shotgun (WGS) entry which is preliminary data.</text>
</comment>
<sequence length="172" mass="18179">MPPTNQWARYAVTLVSPSDFTQILGPGAFEDALQNVELIHIRHDVAPYVQFPDNITGNVGIDRLLLIAVAGVPSGPAPTALPVDLAPPSPNPSRGPVALSLRSFDGGPVEIQIVDVAGRSVRRAELAPGAPGPRLWIWDGLDDRGERVAPGSYRARARGVGGGTSRGLVRVR</sequence>
<feature type="domain" description="FlgD/Vpr Ig-like" evidence="1">
    <location>
        <begin position="109"/>
        <end position="159"/>
    </location>
</feature>
<dbReference type="Pfam" id="PF13860">
    <property type="entry name" value="FlgD_ig"/>
    <property type="match status" value="1"/>
</dbReference>
<dbReference type="EMBL" id="VBOT01000080">
    <property type="protein sequence ID" value="TMQ51120.1"/>
    <property type="molecule type" value="Genomic_DNA"/>
</dbReference>
<evidence type="ECO:0000313" key="2">
    <source>
        <dbReference type="EMBL" id="TMQ51120.1"/>
    </source>
</evidence>
<organism evidence="2 3">
    <name type="scientific">Eiseniibacteriota bacterium</name>
    <dbReference type="NCBI Taxonomy" id="2212470"/>
    <lineage>
        <taxon>Bacteria</taxon>
        <taxon>Candidatus Eiseniibacteriota</taxon>
    </lineage>
</organism>
<dbReference type="Gene3D" id="2.60.40.4070">
    <property type="match status" value="1"/>
</dbReference>
<protein>
    <recommendedName>
        <fullName evidence="1">FlgD/Vpr Ig-like domain-containing protein</fullName>
    </recommendedName>
</protein>
<dbReference type="Proteomes" id="UP000320184">
    <property type="component" value="Unassembled WGS sequence"/>
</dbReference>
<accession>A0A538SIC2</accession>
<reference evidence="2 3" key="1">
    <citation type="journal article" date="2019" name="Nat. Microbiol.">
        <title>Mediterranean grassland soil C-N compound turnover is dependent on rainfall and depth, and is mediated by genomically divergent microorganisms.</title>
        <authorList>
            <person name="Diamond S."/>
            <person name="Andeer P.F."/>
            <person name="Li Z."/>
            <person name="Crits-Christoph A."/>
            <person name="Burstein D."/>
            <person name="Anantharaman K."/>
            <person name="Lane K.R."/>
            <person name="Thomas B.C."/>
            <person name="Pan C."/>
            <person name="Northen T.R."/>
            <person name="Banfield J.F."/>
        </authorList>
    </citation>
    <scope>NUCLEOTIDE SEQUENCE [LARGE SCALE GENOMIC DNA]</scope>
    <source>
        <strain evidence="2">WS_3</strain>
    </source>
</reference>
<dbReference type="InterPro" id="IPR025965">
    <property type="entry name" value="FlgD/Vpr_Ig-like"/>
</dbReference>
<dbReference type="AlphaFoldDB" id="A0A538SIC2"/>
<evidence type="ECO:0000313" key="3">
    <source>
        <dbReference type="Proteomes" id="UP000320184"/>
    </source>
</evidence>
<evidence type="ECO:0000259" key="1">
    <source>
        <dbReference type="Pfam" id="PF13860"/>
    </source>
</evidence>
<name>A0A538SIC2_UNCEI</name>